<evidence type="ECO:0000256" key="1">
    <source>
        <dbReference type="SAM" id="MobiDB-lite"/>
    </source>
</evidence>
<feature type="region of interest" description="Disordered" evidence="1">
    <location>
        <begin position="92"/>
        <end position="143"/>
    </location>
</feature>
<proteinExistence type="predicted"/>
<organism evidence="2 3">
    <name type="scientific">Dibothriocephalus latus</name>
    <name type="common">Fish tapeworm</name>
    <name type="synonym">Diphyllobothrium latum</name>
    <dbReference type="NCBI Taxonomy" id="60516"/>
    <lineage>
        <taxon>Eukaryota</taxon>
        <taxon>Metazoa</taxon>
        <taxon>Spiralia</taxon>
        <taxon>Lophotrochozoa</taxon>
        <taxon>Platyhelminthes</taxon>
        <taxon>Cestoda</taxon>
        <taxon>Eucestoda</taxon>
        <taxon>Diphyllobothriidea</taxon>
        <taxon>Diphyllobothriidae</taxon>
        <taxon>Dibothriocephalus</taxon>
    </lineage>
</organism>
<accession>A0A3P6U1H6</accession>
<gene>
    <name evidence="2" type="ORF">DILT_LOCUS4434</name>
</gene>
<feature type="compositionally biased region" description="Polar residues" evidence="1">
    <location>
        <begin position="104"/>
        <end position="114"/>
    </location>
</feature>
<evidence type="ECO:0000313" key="2">
    <source>
        <dbReference type="EMBL" id="VDK89619.1"/>
    </source>
</evidence>
<dbReference type="EMBL" id="UYRU01045467">
    <property type="protein sequence ID" value="VDK89619.1"/>
    <property type="molecule type" value="Genomic_DNA"/>
</dbReference>
<dbReference type="AlphaFoldDB" id="A0A3P6U1H6"/>
<evidence type="ECO:0000313" key="3">
    <source>
        <dbReference type="Proteomes" id="UP000281553"/>
    </source>
</evidence>
<dbReference type="OrthoDB" id="6253410at2759"/>
<keyword evidence="3" id="KW-1185">Reference proteome</keyword>
<name>A0A3P6U1H6_DIBLA</name>
<reference evidence="2 3" key="1">
    <citation type="submission" date="2018-11" db="EMBL/GenBank/DDBJ databases">
        <authorList>
            <consortium name="Pathogen Informatics"/>
        </authorList>
    </citation>
    <scope>NUCLEOTIDE SEQUENCE [LARGE SCALE GENOMIC DNA]</scope>
</reference>
<dbReference type="Proteomes" id="UP000281553">
    <property type="component" value="Unassembled WGS sequence"/>
</dbReference>
<protein>
    <submittedName>
        <fullName evidence="2">Uncharacterized protein</fullName>
    </submittedName>
</protein>
<sequence length="276" mass="30762">MKSDYETEEDAEVAQYLNTALEVQPGLNWRLLALRRQASIRNGGNIACRFLGLKAARKFADVATYFLDLVLMHCILASFSFQDLRAPRRTYSFREPSERRTCSAAPNGQSNHASMQPGEKSAAQSRRVNGTAAKPEATSTLQRRLTYDPHSSKVITRPMKQSNDKAITNRQHGGPVAQELERSPLLGKTRVRNSCAAAIVAATLELGYHHLMTPNEAEMAVVVCSVFVGKIPEAIVCMKATKTTHLLSFHSNFPTARKRYSLRTVFNVIWIHCNKS</sequence>